<organism evidence="1 2">
    <name type="scientific">Phytophthora oleae</name>
    <dbReference type="NCBI Taxonomy" id="2107226"/>
    <lineage>
        <taxon>Eukaryota</taxon>
        <taxon>Sar</taxon>
        <taxon>Stramenopiles</taxon>
        <taxon>Oomycota</taxon>
        <taxon>Peronosporomycetes</taxon>
        <taxon>Peronosporales</taxon>
        <taxon>Peronosporaceae</taxon>
        <taxon>Phytophthora</taxon>
    </lineage>
</organism>
<dbReference type="EMBL" id="JBIMZQ010000028">
    <property type="protein sequence ID" value="KAL3663283.1"/>
    <property type="molecule type" value="Genomic_DNA"/>
</dbReference>
<evidence type="ECO:0000313" key="2">
    <source>
        <dbReference type="Proteomes" id="UP001632037"/>
    </source>
</evidence>
<sequence>MHVTPSHMAFQVMREGAELVSPSAIRLRHITQLIGLLLANFPGMTRHDSLNTEVRLITVHQDHPYALHISEEAGNCGILAIVGEHRKRKFYFRSGRPEIDCT</sequence>
<dbReference type="AlphaFoldDB" id="A0ABD3F982"/>
<reference evidence="1 2" key="1">
    <citation type="submission" date="2024-09" db="EMBL/GenBank/DDBJ databases">
        <title>Genome sequencing and assembly of Phytophthora oleae, isolate VK10A, causative agent of rot of olive drupes.</title>
        <authorList>
            <person name="Conti Taguali S."/>
            <person name="Riolo M."/>
            <person name="La Spada F."/>
            <person name="Cacciola S.O."/>
            <person name="Dionisio G."/>
        </authorList>
    </citation>
    <scope>NUCLEOTIDE SEQUENCE [LARGE SCALE GENOMIC DNA]</scope>
    <source>
        <strain evidence="1 2">VK10A</strain>
    </source>
</reference>
<proteinExistence type="predicted"/>
<name>A0ABD3F982_9STRA</name>
<accession>A0ABD3F982</accession>
<dbReference type="Proteomes" id="UP001632037">
    <property type="component" value="Unassembled WGS sequence"/>
</dbReference>
<comment type="caution">
    <text evidence="1">The sequence shown here is derived from an EMBL/GenBank/DDBJ whole genome shotgun (WGS) entry which is preliminary data.</text>
</comment>
<protein>
    <submittedName>
        <fullName evidence="1">Uncharacterized protein</fullName>
    </submittedName>
</protein>
<keyword evidence="2" id="KW-1185">Reference proteome</keyword>
<gene>
    <name evidence="1" type="ORF">V7S43_011692</name>
</gene>
<evidence type="ECO:0000313" key="1">
    <source>
        <dbReference type="EMBL" id="KAL3663283.1"/>
    </source>
</evidence>